<proteinExistence type="predicted"/>
<dbReference type="AlphaFoldDB" id="A0AAW7QZU0"/>
<evidence type="ECO:0000313" key="1">
    <source>
        <dbReference type="EMBL" id="MDN7124066.1"/>
    </source>
</evidence>
<organism evidence="1 2">
    <name type="scientific">Pseudidiomarina terrestris</name>
    <dbReference type="NCBI Taxonomy" id="2820060"/>
    <lineage>
        <taxon>Bacteria</taxon>
        <taxon>Pseudomonadati</taxon>
        <taxon>Pseudomonadota</taxon>
        <taxon>Gammaproteobacteria</taxon>
        <taxon>Alteromonadales</taxon>
        <taxon>Idiomarinaceae</taxon>
        <taxon>Pseudidiomarina</taxon>
    </lineage>
</organism>
<evidence type="ECO:0008006" key="3">
    <source>
        <dbReference type="Google" id="ProtNLM"/>
    </source>
</evidence>
<sequence length="435" mass="49477">MHKKVVLLILLGCAVAIWLVAAWMKANSVAVVDVAVSKTEQDEWFVAYHFEEVVERVYFVRNPDSSRLQRWDPLESGYYLAVDSESGDEYVARTDGAGFNSVAFQLDPTYIALRKDYAPFSTFSDGGVSWFTGRFKVCPKSCSSALAFSYNFSMQAPLREHIRLPEQSERGELNWRESASDGQVVYVGPQALDTSRQDGFETIIDPILPRSLQQRLRQDVPPLTAYFNQRMPPLSERPMLLASFSPTTDGRFGYQGGVVGNQMLLHWYGHSMAERVTAPYFVEDTLWFIAHEFAHLYQAGQFSNEQAWIHEGAAEFMALSYLRSIRTNSIYLNHRLQGAQAKCNTSQDSFEVHYACGLLWAADIDAQIQATYPHGLFFLWYMYVQALADDPYADATQLYFELLAQLTSETFAQQMRTRVALRYEQLPQQAQVPAP</sequence>
<dbReference type="EMBL" id="JAGGJB010000002">
    <property type="protein sequence ID" value="MDN7124066.1"/>
    <property type="molecule type" value="Genomic_DNA"/>
</dbReference>
<protein>
    <recommendedName>
        <fullName evidence="3">Peptidase M1 membrane alanine aminopeptidase domain-containing protein</fullName>
    </recommendedName>
</protein>
<name>A0AAW7QZU0_9GAMM</name>
<reference evidence="1 2" key="1">
    <citation type="submission" date="2021-03" db="EMBL/GenBank/DDBJ databases">
        <title>Pseudidiomarina terrestris, a new bacterium isolated from saline soil.</title>
        <authorList>
            <person name="Galisteo C."/>
            <person name="De La Haba R."/>
            <person name="Sanchez-Porro C."/>
            <person name="Ventosa A."/>
        </authorList>
    </citation>
    <scope>NUCLEOTIDE SEQUENCE [LARGE SCALE GENOMIC DNA]</scope>
    <source>
        <strain evidence="1 2">1APP75-32.1</strain>
    </source>
</reference>
<evidence type="ECO:0000313" key="2">
    <source>
        <dbReference type="Proteomes" id="UP001169492"/>
    </source>
</evidence>
<gene>
    <name evidence="1" type="ORF">J6I90_04175</name>
</gene>
<dbReference type="Proteomes" id="UP001169492">
    <property type="component" value="Unassembled WGS sequence"/>
</dbReference>
<dbReference type="RefSeq" id="WP_301720616.1">
    <property type="nucleotide sequence ID" value="NZ_JAGGJB010000002.1"/>
</dbReference>
<comment type="caution">
    <text evidence="1">The sequence shown here is derived from an EMBL/GenBank/DDBJ whole genome shotgun (WGS) entry which is preliminary data.</text>
</comment>
<accession>A0AAW7QZU0</accession>